<accession>A0A160TDE6</accession>
<keyword evidence="2" id="KW-0378">Hydrolase</keyword>
<name>A0A160TDE6_9ZZZZ</name>
<organism evidence="3">
    <name type="scientific">hydrothermal vent metagenome</name>
    <dbReference type="NCBI Taxonomy" id="652676"/>
    <lineage>
        <taxon>unclassified sequences</taxon>
        <taxon>metagenomes</taxon>
        <taxon>ecological metagenomes</taxon>
    </lineage>
</organism>
<keyword evidence="1" id="KW-0479">Metal-binding</keyword>
<dbReference type="FunFam" id="3.20.20.140:FF:000005">
    <property type="entry name" value="TatD family hydrolase"/>
    <property type="match status" value="1"/>
</dbReference>
<evidence type="ECO:0000256" key="2">
    <source>
        <dbReference type="ARBA" id="ARBA00022801"/>
    </source>
</evidence>
<evidence type="ECO:0000256" key="1">
    <source>
        <dbReference type="ARBA" id="ARBA00022723"/>
    </source>
</evidence>
<dbReference type="InterPro" id="IPR032466">
    <property type="entry name" value="Metal_Hydrolase"/>
</dbReference>
<dbReference type="Gene3D" id="3.20.20.140">
    <property type="entry name" value="Metal-dependent hydrolases"/>
    <property type="match status" value="1"/>
</dbReference>
<sequence length="267" mass="29904">MPLWFDSHCHFDFAEFDQNRQSEWQFARRVGVSGLLIPGVSHARNLQLEALCQQYSWSFALGLHPYFLAEHEQMHFEWLDVALESSSACAVGECGLDRVLAVDDAHWQQQLACFSTHIQLAKRHKLPLILHIRGCHDEAAAMLRRARFEYGGVVHAFSGSEQQGKAWLDLGFCLGIGGAMSHPRAQKLRRTIAALPKTAWLLETDAPDMKPAFWRGPANSPAAIPLLAAMLAQLQGAELNELSAQLERNRQSVLPASYLIREEPSIN</sequence>
<dbReference type="GO" id="GO:0046872">
    <property type="term" value="F:metal ion binding"/>
    <property type="evidence" value="ECO:0007669"/>
    <property type="project" value="UniProtKB-KW"/>
</dbReference>
<dbReference type="PIRSF" id="PIRSF005902">
    <property type="entry name" value="DNase_TatD"/>
    <property type="match status" value="1"/>
</dbReference>
<proteinExistence type="predicted"/>
<dbReference type="EMBL" id="CZQC01000036">
    <property type="protein sequence ID" value="CUS41104.1"/>
    <property type="molecule type" value="Genomic_DNA"/>
</dbReference>
<dbReference type="InterPro" id="IPR001130">
    <property type="entry name" value="TatD-like"/>
</dbReference>
<dbReference type="AlphaFoldDB" id="A0A160TDE6"/>
<evidence type="ECO:0000313" key="3">
    <source>
        <dbReference type="EMBL" id="CUS41104.1"/>
    </source>
</evidence>
<dbReference type="PANTHER" id="PTHR46124">
    <property type="entry name" value="D-AMINOACYL-TRNA DEACYLASE"/>
    <property type="match status" value="1"/>
</dbReference>
<dbReference type="GO" id="GO:0005829">
    <property type="term" value="C:cytosol"/>
    <property type="evidence" value="ECO:0007669"/>
    <property type="project" value="TreeGrafter"/>
</dbReference>
<dbReference type="Pfam" id="PF01026">
    <property type="entry name" value="TatD_DNase"/>
    <property type="match status" value="1"/>
</dbReference>
<gene>
    <name evidence="3" type="ORF">MGWOODY_Tha663</name>
</gene>
<dbReference type="CDD" id="cd01310">
    <property type="entry name" value="TatD_DNAse"/>
    <property type="match status" value="1"/>
</dbReference>
<reference evidence="3" key="1">
    <citation type="submission" date="2015-10" db="EMBL/GenBank/DDBJ databases">
        <authorList>
            <person name="Gilbert D.G."/>
        </authorList>
    </citation>
    <scope>NUCLEOTIDE SEQUENCE</scope>
</reference>
<dbReference type="PANTHER" id="PTHR46124:SF3">
    <property type="entry name" value="HYDROLASE"/>
    <property type="match status" value="1"/>
</dbReference>
<protein>
    <submittedName>
        <fullName evidence="3">Deoxyribonuclease YjjV</fullName>
    </submittedName>
</protein>
<dbReference type="SUPFAM" id="SSF51556">
    <property type="entry name" value="Metallo-dependent hydrolases"/>
    <property type="match status" value="1"/>
</dbReference>
<dbReference type="GO" id="GO:0016788">
    <property type="term" value="F:hydrolase activity, acting on ester bonds"/>
    <property type="evidence" value="ECO:0007669"/>
    <property type="project" value="InterPro"/>
</dbReference>